<dbReference type="PANTHER" id="PTHR43095:SF6">
    <property type="entry name" value="XYLULOSE KINASE"/>
    <property type="match status" value="1"/>
</dbReference>
<comment type="function">
    <text evidence="8">Catalyzes the phosphorylation of D-xylulose to D-xylulose 5-phosphate.</text>
</comment>
<dbReference type="GO" id="GO:0005524">
    <property type="term" value="F:ATP binding"/>
    <property type="evidence" value="ECO:0007669"/>
    <property type="project" value="UniProtKB-UniRule"/>
</dbReference>
<dbReference type="NCBIfam" id="TIGR01312">
    <property type="entry name" value="XylB"/>
    <property type="match status" value="1"/>
</dbReference>
<feature type="site" description="Important for activity" evidence="8">
    <location>
        <position position="6"/>
    </location>
</feature>
<dbReference type="EC" id="2.7.1.17" evidence="8 10"/>
<evidence type="ECO:0000256" key="3">
    <source>
        <dbReference type="ARBA" id="ARBA00022679"/>
    </source>
</evidence>
<keyword evidence="2 8" id="KW-0859">Xylose metabolism</keyword>
<evidence type="ECO:0000313" key="14">
    <source>
        <dbReference type="Proteomes" id="UP000030526"/>
    </source>
</evidence>
<dbReference type="InterPro" id="IPR018485">
    <property type="entry name" value="FGGY_C"/>
</dbReference>
<dbReference type="InterPro" id="IPR043129">
    <property type="entry name" value="ATPase_NBD"/>
</dbReference>
<comment type="caution">
    <text evidence="13">The sequence shown here is derived from an EMBL/GenBank/DDBJ whole genome shotgun (WGS) entry which is preliminary data.</text>
</comment>
<evidence type="ECO:0000256" key="5">
    <source>
        <dbReference type="ARBA" id="ARBA00022777"/>
    </source>
</evidence>
<dbReference type="SUPFAM" id="SSF53067">
    <property type="entry name" value="Actin-like ATPase domain"/>
    <property type="match status" value="2"/>
</dbReference>
<dbReference type="Pfam" id="PF02782">
    <property type="entry name" value="FGGY_C"/>
    <property type="match status" value="1"/>
</dbReference>
<dbReference type="HAMAP" id="MF_02220">
    <property type="entry name" value="XylB"/>
    <property type="match status" value="1"/>
</dbReference>
<dbReference type="PANTHER" id="PTHR43095">
    <property type="entry name" value="SUGAR KINASE"/>
    <property type="match status" value="1"/>
</dbReference>
<keyword evidence="7 8" id="KW-0119">Carbohydrate metabolism</keyword>
<dbReference type="GO" id="GO:0042732">
    <property type="term" value="P:D-xylose metabolic process"/>
    <property type="evidence" value="ECO:0007669"/>
    <property type="project" value="UniProtKB-KW"/>
</dbReference>
<dbReference type="PIRSF" id="PIRSF000538">
    <property type="entry name" value="GlpK"/>
    <property type="match status" value="1"/>
</dbReference>
<keyword evidence="5 8" id="KW-0418">Kinase</keyword>
<accession>A0A0A2XFZ6</accession>
<evidence type="ECO:0000256" key="2">
    <source>
        <dbReference type="ARBA" id="ARBA00022629"/>
    </source>
</evidence>
<dbReference type="InterPro" id="IPR018484">
    <property type="entry name" value="FGGY_N"/>
</dbReference>
<dbReference type="GO" id="GO:0005998">
    <property type="term" value="P:xylulose catabolic process"/>
    <property type="evidence" value="ECO:0007669"/>
    <property type="project" value="UniProtKB-UniRule"/>
</dbReference>
<dbReference type="InterPro" id="IPR006000">
    <property type="entry name" value="Xylulokinase"/>
</dbReference>
<dbReference type="Proteomes" id="UP000030526">
    <property type="component" value="Unassembled WGS sequence"/>
</dbReference>
<evidence type="ECO:0000256" key="4">
    <source>
        <dbReference type="ARBA" id="ARBA00022741"/>
    </source>
</evidence>
<evidence type="ECO:0000256" key="7">
    <source>
        <dbReference type="ARBA" id="ARBA00023277"/>
    </source>
</evidence>
<dbReference type="Gene3D" id="3.30.420.40">
    <property type="match status" value="2"/>
</dbReference>
<dbReference type="InterPro" id="IPR050406">
    <property type="entry name" value="FGGY_Carb_Kinase"/>
</dbReference>
<feature type="domain" description="Carbohydrate kinase FGGY C-terminal" evidence="12">
    <location>
        <begin position="249"/>
        <end position="434"/>
    </location>
</feature>
<dbReference type="CDD" id="cd07808">
    <property type="entry name" value="ASKHA_NBD_FGGY_EcXK-like"/>
    <property type="match status" value="1"/>
</dbReference>
<evidence type="ECO:0000313" key="13">
    <source>
        <dbReference type="EMBL" id="KGQ31286.1"/>
    </source>
</evidence>
<dbReference type="Pfam" id="PF00370">
    <property type="entry name" value="FGGY_N"/>
    <property type="match status" value="1"/>
</dbReference>
<evidence type="ECO:0000259" key="12">
    <source>
        <dbReference type="Pfam" id="PF02782"/>
    </source>
</evidence>
<name>A0A0A2XFZ6_9PAST</name>
<feature type="binding site" evidence="8">
    <location>
        <begin position="77"/>
        <end position="78"/>
    </location>
    <ligand>
        <name>substrate</name>
    </ligand>
</feature>
<reference evidence="13 14" key="1">
    <citation type="submission" date="2014-08" db="EMBL/GenBank/DDBJ databases">
        <title>Chaperone-usher fimbriae in a diverse selection of Gallibacterium genomes.</title>
        <authorList>
            <person name="Kudirkiene E."/>
            <person name="Bager R.J."/>
            <person name="Johnson T.J."/>
            <person name="Bojesen A.M."/>
        </authorList>
    </citation>
    <scope>NUCLEOTIDE SEQUENCE [LARGE SCALE GENOMIC DNA]</scope>
    <source>
        <strain evidence="13 14">20558/3kl.</strain>
    </source>
</reference>
<evidence type="ECO:0000256" key="6">
    <source>
        <dbReference type="ARBA" id="ARBA00022840"/>
    </source>
</evidence>
<dbReference type="GO" id="GO:0004856">
    <property type="term" value="F:D-xylulokinase activity"/>
    <property type="evidence" value="ECO:0007669"/>
    <property type="project" value="UniProtKB-UniRule"/>
</dbReference>
<keyword evidence="6 8" id="KW-0067">ATP-binding</keyword>
<gene>
    <name evidence="8 10" type="primary">xylB</name>
    <name evidence="13" type="ORF">JP32_06850</name>
</gene>
<organism evidence="13 14">
    <name type="scientific">Gallibacterium anatis</name>
    <dbReference type="NCBI Taxonomy" id="750"/>
    <lineage>
        <taxon>Bacteria</taxon>
        <taxon>Pseudomonadati</taxon>
        <taxon>Pseudomonadota</taxon>
        <taxon>Gammaproteobacteria</taxon>
        <taxon>Pasteurellales</taxon>
        <taxon>Pasteurellaceae</taxon>
        <taxon>Gallibacterium</taxon>
    </lineage>
</organism>
<feature type="active site" description="Proton acceptor" evidence="8">
    <location>
        <position position="233"/>
    </location>
</feature>
<evidence type="ECO:0000256" key="10">
    <source>
        <dbReference type="RuleBase" id="RU364073"/>
    </source>
</evidence>
<comment type="similarity">
    <text evidence="1 8 9">Belongs to the FGGY kinase family.</text>
</comment>
<evidence type="ECO:0000256" key="8">
    <source>
        <dbReference type="HAMAP-Rule" id="MF_02220"/>
    </source>
</evidence>
<dbReference type="AlphaFoldDB" id="A0A0A2XFZ6"/>
<evidence type="ECO:0000256" key="1">
    <source>
        <dbReference type="ARBA" id="ARBA00009156"/>
    </source>
</evidence>
<dbReference type="PROSITE" id="PS00445">
    <property type="entry name" value="FGGY_KINASES_2"/>
    <property type="match status" value="1"/>
</dbReference>
<keyword evidence="4 8" id="KW-0547">Nucleotide-binding</keyword>
<keyword evidence="3 8" id="KW-0808">Transferase</keyword>
<evidence type="ECO:0000256" key="9">
    <source>
        <dbReference type="RuleBase" id="RU003733"/>
    </source>
</evidence>
<feature type="domain" description="Carbohydrate kinase FGGY N-terminal" evidence="11">
    <location>
        <begin position="1"/>
        <end position="240"/>
    </location>
</feature>
<dbReference type="RefSeq" id="WP_039081140.1">
    <property type="nucleotide sequence ID" value="NZ_JPXR01000016.1"/>
</dbReference>
<dbReference type="EMBL" id="JPXS01000034">
    <property type="protein sequence ID" value="KGQ31286.1"/>
    <property type="molecule type" value="Genomic_DNA"/>
</dbReference>
<evidence type="ECO:0000259" key="11">
    <source>
        <dbReference type="Pfam" id="PF00370"/>
    </source>
</evidence>
<sequence length="481" mass="53381">MYLGIDLGTSGIKTVLLNEQQQMIATTSASLTVTRRQPLWSEQDPEDWWQALQQCLTQLSQQQDLSAVKAIGLTGQMHGAVMLDQHNQVLYPAILWNDGRSFAECQELEQAVPNSRQITGNLMMPGFTAPKLKWIEKHEPEVFNKIAKVLLPKDYLRFLLTGEYVSDMSDAAGTMWLDVGARKWSEDLLSACHLSEQQMPKLQEGNEISAYLLPELAQQWNMQSVPVVAGGGDNAAGAIGVGLHKPGQAMLSLGTSGVYFVVTDRFLSNPAKAVHSFCHALPNRWHLMSVLLSAASCIDWANKALGINDIAEFFALAERAESSKQVLFLPYLSGERTPHNDPYASGVFWGLHHDTTQAEMARAVVEGVSFALTEGIEVLHESGIKADNIMLIGGGAKSHFWRQLLADISGMTFEYRVGGDVGPALGAAKLAQMALHPEQDVATFCPPLELEARYLPDRQKFQQYRSKYEKFKQLYQRLKYL</sequence>
<dbReference type="InterPro" id="IPR000577">
    <property type="entry name" value="Carb_kinase_FGGY"/>
</dbReference>
<comment type="catalytic activity">
    <reaction evidence="8 10">
        <text>D-xylulose + ATP = D-xylulose 5-phosphate + ADP + H(+)</text>
        <dbReference type="Rhea" id="RHEA:10964"/>
        <dbReference type="ChEBI" id="CHEBI:15378"/>
        <dbReference type="ChEBI" id="CHEBI:17140"/>
        <dbReference type="ChEBI" id="CHEBI:30616"/>
        <dbReference type="ChEBI" id="CHEBI:57737"/>
        <dbReference type="ChEBI" id="CHEBI:456216"/>
        <dbReference type="EC" id="2.7.1.17"/>
    </reaction>
</comment>
<proteinExistence type="inferred from homology"/>
<dbReference type="InterPro" id="IPR018483">
    <property type="entry name" value="Carb_kinase_FGGY_CS"/>
</dbReference>
<protein>
    <recommendedName>
        <fullName evidence="8 10">Xylulose kinase</fullName>
        <shortName evidence="8 10">Xylulokinase</shortName>
        <ecNumber evidence="8 10">2.7.1.17</ecNumber>
    </recommendedName>
</protein>